<name>A0A1E3VV59_9HYPH</name>
<dbReference type="Proteomes" id="UP000094472">
    <property type="component" value="Unassembled WGS sequence"/>
</dbReference>
<dbReference type="STRING" id="1774969.AUC69_12440"/>
<feature type="region of interest" description="Disordered" evidence="1">
    <location>
        <begin position="488"/>
        <end position="514"/>
    </location>
</feature>
<organism evidence="2 3">
    <name type="scientific">Methyloceanibacter superfactus</name>
    <dbReference type="NCBI Taxonomy" id="1774969"/>
    <lineage>
        <taxon>Bacteria</taxon>
        <taxon>Pseudomonadati</taxon>
        <taxon>Pseudomonadota</taxon>
        <taxon>Alphaproteobacteria</taxon>
        <taxon>Hyphomicrobiales</taxon>
        <taxon>Hyphomicrobiaceae</taxon>
        <taxon>Methyloceanibacter</taxon>
    </lineage>
</organism>
<accession>A0A1E3VV59</accession>
<proteinExistence type="predicted"/>
<evidence type="ECO:0008006" key="4">
    <source>
        <dbReference type="Google" id="ProtNLM"/>
    </source>
</evidence>
<protein>
    <recommendedName>
        <fullName evidence="4">Capsule polysaccharide biosynthesis protein</fullName>
    </recommendedName>
</protein>
<dbReference type="SUPFAM" id="SSF53756">
    <property type="entry name" value="UDP-Glycosyltransferase/glycogen phosphorylase"/>
    <property type="match status" value="1"/>
</dbReference>
<gene>
    <name evidence="2" type="ORF">AUC69_12440</name>
</gene>
<evidence type="ECO:0000313" key="2">
    <source>
        <dbReference type="EMBL" id="ODR97413.1"/>
    </source>
</evidence>
<evidence type="ECO:0000256" key="1">
    <source>
        <dbReference type="SAM" id="MobiDB-lite"/>
    </source>
</evidence>
<evidence type="ECO:0000313" key="3">
    <source>
        <dbReference type="Proteomes" id="UP000094472"/>
    </source>
</evidence>
<sequence>MANYAGNEALLNDVADLAVAMRRAQGFRASSQDESRPYVSVTVECICESFWSIEKRLTLLDWNVGDAFPWPLIRMALFYAVAQKVGLYQPPHPVMSSGKGLKRDRSKTKHRKSFPSSGLVRAVAGAYGKFAKSHRCGVLMATRRTGGTELYTKALRAELGSGALLLDRAWDGTIAKGAVDFDNLLSEYRARYRDQVFILTFRDRMVCEEIREQFFDRLGVDIGDLAKLCQSRTASFLKLRKGFTEFFGMNPVKKLFLTNAYGLSTTAALEGARAQGAHVIELQHGIISPFHLGYSWPGRPQVPYSPDELWCFGKFWPESTPLPAKTSSRVIGAPYVYELAAKAVGPRDEKIVVFTSQGVVGQQLFGMALEAARRRPDLQIVFRLHPSEILEQYEDSLRGCDDVPSNFSLSHRDPNIFALLATAAIQVGAFSTTLFEGMSLGTRTIVVDLPGAEYMRPVIGKGDALLVRDVDELVSALDRARSRRIRNIITRSPQHGLSDSRSGNQARDTNHTIQTRHQRIQLLGALCDRRNRSEP</sequence>
<feature type="compositionally biased region" description="Polar residues" evidence="1">
    <location>
        <begin position="492"/>
        <end position="513"/>
    </location>
</feature>
<reference evidence="2 3" key="1">
    <citation type="journal article" date="2016" name="Environ. Microbiol.">
        <title>New Methyloceanibacter diversity from North Sea sediments includes methanotroph containing solely the soluble methane monooxygenase.</title>
        <authorList>
            <person name="Vekeman B."/>
            <person name="Kerckhof F.M."/>
            <person name="Cremers G."/>
            <person name="de Vos P."/>
            <person name="Vandamme P."/>
            <person name="Boon N."/>
            <person name="Op den Camp H.J."/>
            <person name="Heylen K."/>
        </authorList>
    </citation>
    <scope>NUCLEOTIDE SEQUENCE [LARGE SCALE GENOMIC DNA]</scope>
    <source>
        <strain evidence="2 3">R-67175</strain>
    </source>
</reference>
<dbReference type="AlphaFoldDB" id="A0A1E3VV59"/>
<comment type="caution">
    <text evidence="2">The sequence shown here is derived from an EMBL/GenBank/DDBJ whole genome shotgun (WGS) entry which is preliminary data.</text>
</comment>
<keyword evidence="3" id="KW-1185">Reference proteome</keyword>
<dbReference type="EMBL" id="LPWF01000026">
    <property type="protein sequence ID" value="ODR97413.1"/>
    <property type="molecule type" value="Genomic_DNA"/>
</dbReference>